<dbReference type="AlphaFoldDB" id="A0A4Y8URP2"/>
<dbReference type="GO" id="GO:0016413">
    <property type="term" value="F:O-acetyltransferase activity"/>
    <property type="evidence" value="ECO:0007669"/>
    <property type="project" value="TreeGrafter"/>
</dbReference>
<accession>A0A4Y8URP2</accession>
<comment type="subcellular location">
    <subcellularLocation>
        <location evidence="1">Cell membrane</location>
        <topology evidence="1">Multi-pass membrane protein</topology>
    </subcellularLocation>
</comment>
<keyword evidence="10" id="KW-1185">Reference proteome</keyword>
<comment type="similarity">
    <text evidence="2">Belongs to the acyltransferase 3 family.</text>
</comment>
<feature type="transmembrane region" description="Helical" evidence="7">
    <location>
        <begin position="178"/>
        <end position="196"/>
    </location>
</feature>
<organism evidence="9 10">
    <name type="scientific">Segatella hominis</name>
    <dbReference type="NCBI Taxonomy" id="2518605"/>
    <lineage>
        <taxon>Bacteria</taxon>
        <taxon>Pseudomonadati</taxon>
        <taxon>Bacteroidota</taxon>
        <taxon>Bacteroidia</taxon>
        <taxon>Bacteroidales</taxon>
        <taxon>Prevotellaceae</taxon>
        <taxon>Segatella</taxon>
    </lineage>
</organism>
<evidence type="ECO:0000313" key="9">
    <source>
        <dbReference type="EMBL" id="TFH71426.1"/>
    </source>
</evidence>
<keyword evidence="9" id="KW-0808">Transferase</keyword>
<dbReference type="EMBL" id="SGVY01000068">
    <property type="protein sequence ID" value="TFH71426.1"/>
    <property type="molecule type" value="Genomic_DNA"/>
</dbReference>
<dbReference type="PANTHER" id="PTHR40074">
    <property type="entry name" value="O-ACETYLTRANSFERASE WECH"/>
    <property type="match status" value="1"/>
</dbReference>
<dbReference type="Pfam" id="PF01757">
    <property type="entry name" value="Acyl_transf_3"/>
    <property type="match status" value="1"/>
</dbReference>
<evidence type="ECO:0000256" key="4">
    <source>
        <dbReference type="ARBA" id="ARBA00022692"/>
    </source>
</evidence>
<dbReference type="GO" id="GO:0005886">
    <property type="term" value="C:plasma membrane"/>
    <property type="evidence" value="ECO:0007669"/>
    <property type="project" value="UniProtKB-SubCell"/>
</dbReference>
<evidence type="ECO:0000259" key="8">
    <source>
        <dbReference type="Pfam" id="PF01757"/>
    </source>
</evidence>
<protein>
    <submittedName>
        <fullName evidence="9">Acyltransferase</fullName>
    </submittedName>
</protein>
<dbReference type="PANTHER" id="PTHR40074:SF2">
    <property type="entry name" value="O-ACETYLTRANSFERASE WECH"/>
    <property type="match status" value="1"/>
</dbReference>
<evidence type="ECO:0000256" key="7">
    <source>
        <dbReference type="SAM" id="Phobius"/>
    </source>
</evidence>
<evidence type="ECO:0000256" key="5">
    <source>
        <dbReference type="ARBA" id="ARBA00022989"/>
    </source>
</evidence>
<dbReference type="GO" id="GO:0009246">
    <property type="term" value="P:enterobacterial common antigen biosynthetic process"/>
    <property type="evidence" value="ECO:0007669"/>
    <property type="project" value="TreeGrafter"/>
</dbReference>
<comment type="caution">
    <text evidence="9">The sequence shown here is derived from an EMBL/GenBank/DDBJ whole genome shotgun (WGS) entry which is preliminary data.</text>
</comment>
<feature type="transmembrane region" description="Helical" evidence="7">
    <location>
        <begin position="12"/>
        <end position="30"/>
    </location>
</feature>
<keyword evidence="5 7" id="KW-1133">Transmembrane helix</keyword>
<feature type="transmembrane region" description="Helical" evidence="7">
    <location>
        <begin position="232"/>
        <end position="250"/>
    </location>
</feature>
<sequence>MIIERNSQESFAFDLLRFPLAALVVLLHTAAPDSSDDFTYCLAHYVNAPIVQVAVPVFFLMSGYLFFAGKEEFGWTVYKKKIGKKVRSLLVPYIIWNFIALFLGYGYSYYKSRTIGTVMPWDLMEILWAHGDGITATSTLGYEYPVIVSPVAGVLWFMRDLMMMMICSIVSYHIIKRLKWWIFPILIILNVFKLGFPFVGFSLAAITFFHIGAFFSIHQIHVFEWLDKYKAIWLILWPLLVILQTIGGLYGYDLNSLNSLLLMCGVAFVFVLAYKIASYPNRGASLVARWGETSFFIYAFGNTLILWFVNKNIGYMLETVPYIGSFLNYEFLFVAKVVECVIVYYVMKRYAPRVLVFLVGGRIK</sequence>
<gene>
    <name evidence="9" type="ORF">EXN75_15670</name>
</gene>
<feature type="transmembrane region" description="Helical" evidence="7">
    <location>
        <begin position="89"/>
        <end position="110"/>
    </location>
</feature>
<name>A0A4Y8URP2_9BACT</name>
<feature type="transmembrane region" description="Helical" evidence="7">
    <location>
        <begin position="142"/>
        <end position="158"/>
    </location>
</feature>
<dbReference type="GeneID" id="302996700"/>
<feature type="transmembrane region" description="Helical" evidence="7">
    <location>
        <begin position="256"/>
        <end position="274"/>
    </location>
</feature>
<evidence type="ECO:0000256" key="3">
    <source>
        <dbReference type="ARBA" id="ARBA00022475"/>
    </source>
</evidence>
<evidence type="ECO:0000256" key="2">
    <source>
        <dbReference type="ARBA" id="ARBA00007400"/>
    </source>
</evidence>
<dbReference type="OrthoDB" id="1072135at2"/>
<evidence type="ECO:0000256" key="6">
    <source>
        <dbReference type="ARBA" id="ARBA00023136"/>
    </source>
</evidence>
<evidence type="ECO:0000313" key="10">
    <source>
        <dbReference type="Proteomes" id="UP000297872"/>
    </source>
</evidence>
<feature type="transmembrane region" description="Helical" evidence="7">
    <location>
        <begin position="286"/>
        <end position="309"/>
    </location>
</feature>
<reference evidence="9 10" key="1">
    <citation type="submission" date="2019-02" db="EMBL/GenBank/DDBJ databases">
        <title>Draft Genome Sequence of the Prevotella sp. BCRC 81118, Isolated from Human Feces.</title>
        <authorList>
            <person name="Huang C.-H."/>
        </authorList>
    </citation>
    <scope>NUCLEOTIDE SEQUENCE [LARGE SCALE GENOMIC DNA]</scope>
    <source>
        <strain evidence="9 10">BCRC 81118</strain>
    </source>
</reference>
<feature type="transmembrane region" description="Helical" evidence="7">
    <location>
        <begin position="50"/>
        <end position="68"/>
    </location>
</feature>
<feature type="transmembrane region" description="Helical" evidence="7">
    <location>
        <begin position="202"/>
        <end position="220"/>
    </location>
</feature>
<evidence type="ECO:0000256" key="1">
    <source>
        <dbReference type="ARBA" id="ARBA00004651"/>
    </source>
</evidence>
<dbReference type="Proteomes" id="UP000297872">
    <property type="component" value="Unassembled WGS sequence"/>
</dbReference>
<dbReference type="InterPro" id="IPR002656">
    <property type="entry name" value="Acyl_transf_3_dom"/>
</dbReference>
<keyword evidence="6 7" id="KW-0472">Membrane</keyword>
<keyword evidence="3" id="KW-1003">Cell membrane</keyword>
<dbReference type="RefSeq" id="WP_134844527.1">
    <property type="nucleotide sequence ID" value="NZ_SGVY01000068.1"/>
</dbReference>
<feature type="domain" description="Acyltransferase 3" evidence="8">
    <location>
        <begin position="12"/>
        <end position="342"/>
    </location>
</feature>
<keyword evidence="9" id="KW-0012">Acyltransferase</keyword>
<feature type="transmembrane region" description="Helical" evidence="7">
    <location>
        <begin position="329"/>
        <end position="347"/>
    </location>
</feature>
<keyword evidence="4 7" id="KW-0812">Transmembrane</keyword>
<proteinExistence type="inferred from homology"/>